<comment type="caution">
    <text evidence="1">The sequence shown here is derived from an EMBL/GenBank/DDBJ whole genome shotgun (WGS) entry which is preliminary data.</text>
</comment>
<organism evidence="1 2">
    <name type="scientific">Xylaria curta</name>
    <dbReference type="NCBI Taxonomy" id="42375"/>
    <lineage>
        <taxon>Eukaryota</taxon>
        <taxon>Fungi</taxon>
        <taxon>Dikarya</taxon>
        <taxon>Ascomycota</taxon>
        <taxon>Pezizomycotina</taxon>
        <taxon>Sordariomycetes</taxon>
        <taxon>Xylariomycetidae</taxon>
        <taxon>Xylariales</taxon>
        <taxon>Xylariaceae</taxon>
        <taxon>Xylaria</taxon>
    </lineage>
</organism>
<gene>
    <name evidence="1" type="ORF">NUW58_g8450</name>
</gene>
<keyword evidence="2" id="KW-1185">Reference proteome</keyword>
<accession>A0ACC1N9E0</accession>
<protein>
    <submittedName>
        <fullName evidence="1">Uncharacterized protein</fullName>
    </submittedName>
</protein>
<reference evidence="1" key="1">
    <citation type="submission" date="2022-10" db="EMBL/GenBank/DDBJ databases">
        <title>Genome Sequence of Xylaria curta.</title>
        <authorList>
            <person name="Buettner E."/>
        </authorList>
    </citation>
    <scope>NUCLEOTIDE SEQUENCE</scope>
    <source>
        <strain evidence="1">Babe10</strain>
    </source>
</reference>
<sequence>MDTRQHLVGVAGVVGRDLHLPYRTCLSVPYLHLVPFWGRTATGSVASLFQFSRVILAIGARAVYTLSSISLRGAPGGPGPTRADRQGHGGAGGSNGGATGFAEQIATIAAEKGYTEALDKTAIYLMQKCATILMLPFETFKPNGPSIGDYGLDSMIGMEMRTWLFKDLGLNIAFQELLAVTMNFNNLAALVLAERGINP</sequence>
<evidence type="ECO:0000313" key="1">
    <source>
        <dbReference type="EMBL" id="KAJ2975101.1"/>
    </source>
</evidence>
<name>A0ACC1N9E0_9PEZI</name>
<dbReference type="EMBL" id="JAPDGR010002586">
    <property type="protein sequence ID" value="KAJ2975101.1"/>
    <property type="molecule type" value="Genomic_DNA"/>
</dbReference>
<evidence type="ECO:0000313" key="2">
    <source>
        <dbReference type="Proteomes" id="UP001143856"/>
    </source>
</evidence>
<proteinExistence type="predicted"/>
<dbReference type="Proteomes" id="UP001143856">
    <property type="component" value="Unassembled WGS sequence"/>
</dbReference>